<comment type="caution">
    <text evidence="4">The sequence shown here is derived from an EMBL/GenBank/DDBJ whole genome shotgun (WGS) entry which is preliminary data.</text>
</comment>
<sequence length="390" mass="41328">MADRGRHRYPLLPGGRVVTVARPVRAPGGAVCASLLDLVGDTPLLRVDTPLPHRHPGFWAKLEGLSPGTMKARAALSMIRGARERGELHPGGTIVESSSGTLAVGLAFVGAALGHPVVIVADDELDTMTYRLLLSHHARVEIVSRPHPVGGWQRARLERVHELIAAIPGVYWPDQYNNPDNPAGYHDLGRELLAQCAELDVVVCSVGTGGHSAGIARVLREQRPGVRIIGVDATGSSVFGQPARKRIMRGLGSSIHPANIAYTGFDEVHWVPPAEAADACRRLAAGSFISGGWSTGAAALVAAWSARELGTDRVAAVFPDGPQRYWETIYDDGFCRDHGLVPTCAEPTEVTSPAEAPADRWSRCAGVADPCGRRTSPEGQCGVCGEGATK</sequence>
<dbReference type="Gene3D" id="3.40.50.1100">
    <property type="match status" value="2"/>
</dbReference>
<evidence type="ECO:0000259" key="3">
    <source>
        <dbReference type="Pfam" id="PF00291"/>
    </source>
</evidence>
<accession>A0A929BFF2</accession>
<dbReference type="GO" id="GO:1901605">
    <property type="term" value="P:alpha-amino acid metabolic process"/>
    <property type="evidence" value="ECO:0007669"/>
    <property type="project" value="UniProtKB-ARBA"/>
</dbReference>
<name>A0A929BFF2_9PSEU</name>
<evidence type="ECO:0000256" key="2">
    <source>
        <dbReference type="ARBA" id="ARBA00022898"/>
    </source>
</evidence>
<dbReference type="EMBL" id="JADEYC010000043">
    <property type="protein sequence ID" value="MBE9376467.1"/>
    <property type="molecule type" value="Genomic_DNA"/>
</dbReference>
<gene>
    <name evidence="4" type="ORF">IQ251_18615</name>
</gene>
<dbReference type="PANTHER" id="PTHR10314">
    <property type="entry name" value="CYSTATHIONINE BETA-SYNTHASE"/>
    <property type="match status" value="1"/>
</dbReference>
<protein>
    <submittedName>
        <fullName evidence="4">Pyridoxal-phosphate dependent enzyme</fullName>
    </submittedName>
</protein>
<feature type="domain" description="Tryptophan synthase beta chain-like PALP" evidence="3">
    <location>
        <begin position="37"/>
        <end position="320"/>
    </location>
</feature>
<dbReference type="CDD" id="cd01561">
    <property type="entry name" value="CBS_like"/>
    <property type="match status" value="1"/>
</dbReference>
<keyword evidence="5" id="KW-1185">Reference proteome</keyword>
<dbReference type="Pfam" id="PF00291">
    <property type="entry name" value="PALP"/>
    <property type="match status" value="1"/>
</dbReference>
<dbReference type="SUPFAM" id="SSF53686">
    <property type="entry name" value="Tryptophan synthase beta subunit-like PLP-dependent enzymes"/>
    <property type="match status" value="1"/>
</dbReference>
<evidence type="ECO:0000313" key="5">
    <source>
        <dbReference type="Proteomes" id="UP000598360"/>
    </source>
</evidence>
<dbReference type="InterPro" id="IPR050214">
    <property type="entry name" value="Cys_Synth/Cystath_Beta-Synth"/>
</dbReference>
<comment type="cofactor">
    <cofactor evidence="1">
        <name>pyridoxal 5'-phosphate</name>
        <dbReference type="ChEBI" id="CHEBI:597326"/>
    </cofactor>
</comment>
<organism evidence="4 5">
    <name type="scientific">Saccharopolyspora montiporae</name>
    <dbReference type="NCBI Taxonomy" id="2781240"/>
    <lineage>
        <taxon>Bacteria</taxon>
        <taxon>Bacillati</taxon>
        <taxon>Actinomycetota</taxon>
        <taxon>Actinomycetes</taxon>
        <taxon>Pseudonocardiales</taxon>
        <taxon>Pseudonocardiaceae</taxon>
        <taxon>Saccharopolyspora</taxon>
    </lineage>
</organism>
<dbReference type="InterPro" id="IPR001926">
    <property type="entry name" value="TrpB-like_PALP"/>
</dbReference>
<reference evidence="4" key="1">
    <citation type="submission" date="2020-10" db="EMBL/GenBank/DDBJ databases">
        <title>Diversity and distribution of actinomycetes associated with coral in the coast of Hainan.</title>
        <authorList>
            <person name="Li F."/>
        </authorList>
    </citation>
    <scope>NUCLEOTIDE SEQUENCE</scope>
    <source>
        <strain evidence="4">HNM0983</strain>
    </source>
</reference>
<dbReference type="InterPro" id="IPR036052">
    <property type="entry name" value="TrpB-like_PALP_sf"/>
</dbReference>
<dbReference type="Proteomes" id="UP000598360">
    <property type="component" value="Unassembled WGS sequence"/>
</dbReference>
<evidence type="ECO:0000256" key="1">
    <source>
        <dbReference type="ARBA" id="ARBA00001933"/>
    </source>
</evidence>
<dbReference type="AlphaFoldDB" id="A0A929BFF2"/>
<keyword evidence="2" id="KW-0663">Pyridoxal phosphate</keyword>
<proteinExistence type="predicted"/>
<evidence type="ECO:0000313" key="4">
    <source>
        <dbReference type="EMBL" id="MBE9376467.1"/>
    </source>
</evidence>